<accession>A0A8G2C8Q1</accession>
<evidence type="ECO:0000313" key="1">
    <source>
        <dbReference type="EMBL" id="SHI72943.1"/>
    </source>
</evidence>
<reference evidence="1 2" key="1">
    <citation type="submission" date="2016-11" db="EMBL/GenBank/DDBJ databases">
        <authorList>
            <person name="Varghese N."/>
            <person name="Submissions S."/>
        </authorList>
    </citation>
    <scope>NUCLEOTIDE SEQUENCE [LARGE SCALE GENOMIC DNA]</scope>
    <source>
        <strain evidence="1 2">DSM 17919</strain>
    </source>
</reference>
<comment type="caution">
    <text evidence="1">The sequence shown here is derived from an EMBL/GenBank/DDBJ whole genome shotgun (WGS) entry which is preliminary data.</text>
</comment>
<evidence type="ECO:0000313" key="2">
    <source>
        <dbReference type="Proteomes" id="UP000184001"/>
    </source>
</evidence>
<dbReference type="EMBL" id="FQZR01000002">
    <property type="protein sequence ID" value="SHI72943.1"/>
    <property type="molecule type" value="Genomic_DNA"/>
</dbReference>
<sequence>MVDLGAIRAPLLMHSNIVIELPYIFLETIRSTVYKLKNGRNIFARPDNRKKLLEQTIKTQHRELTRWSF</sequence>
<gene>
    <name evidence="1" type="ORF">SAMN05660830_00797</name>
</gene>
<dbReference type="Proteomes" id="UP000184001">
    <property type="component" value="Unassembled WGS sequence"/>
</dbReference>
<dbReference type="AlphaFoldDB" id="A0A8G2C8Q1"/>
<name>A0A8G2C8Q1_9BACT</name>
<proteinExistence type="predicted"/>
<protein>
    <submittedName>
        <fullName evidence="1">Uncharacterized protein</fullName>
    </submittedName>
</protein>
<organism evidence="1 2">
    <name type="scientific">Halodesulfovibrio aestuarii</name>
    <dbReference type="NCBI Taxonomy" id="126333"/>
    <lineage>
        <taxon>Bacteria</taxon>
        <taxon>Pseudomonadati</taxon>
        <taxon>Thermodesulfobacteriota</taxon>
        <taxon>Desulfovibrionia</taxon>
        <taxon>Desulfovibrionales</taxon>
        <taxon>Desulfovibrionaceae</taxon>
        <taxon>Halodesulfovibrio</taxon>
    </lineage>
</organism>
<dbReference type="RefSeq" id="WP_020001923.1">
    <property type="nucleotide sequence ID" value="NZ_CP192219.1"/>
</dbReference>